<dbReference type="Proteomes" id="UP000287651">
    <property type="component" value="Unassembled WGS sequence"/>
</dbReference>
<proteinExistence type="predicted"/>
<dbReference type="EMBL" id="AMZH03001825">
    <property type="protein sequence ID" value="RRT77836.1"/>
    <property type="molecule type" value="Genomic_DNA"/>
</dbReference>
<organism evidence="1 2">
    <name type="scientific">Ensete ventricosum</name>
    <name type="common">Abyssinian banana</name>
    <name type="synonym">Musa ensete</name>
    <dbReference type="NCBI Taxonomy" id="4639"/>
    <lineage>
        <taxon>Eukaryota</taxon>
        <taxon>Viridiplantae</taxon>
        <taxon>Streptophyta</taxon>
        <taxon>Embryophyta</taxon>
        <taxon>Tracheophyta</taxon>
        <taxon>Spermatophyta</taxon>
        <taxon>Magnoliopsida</taxon>
        <taxon>Liliopsida</taxon>
        <taxon>Zingiberales</taxon>
        <taxon>Musaceae</taxon>
        <taxon>Ensete</taxon>
    </lineage>
</organism>
<sequence>MSLVTGSLMGSPWDEVAEYTKVAQRTGCDPAVWTVHVSSALAAHVVPLPSPELAQLLVSHLCWGNNVPLAWKYVERALAANIAPPMLLLALLSVRFIVILPPIIPSRCSKPVAYRLYLELIQRHAFIFTSQIKGPSFKKLDKVFIFPP</sequence>
<protein>
    <submittedName>
        <fullName evidence="1">Uncharacterized protein</fullName>
    </submittedName>
</protein>
<dbReference type="PANTHER" id="PTHR33739:SF5">
    <property type="entry name" value="MEDIATOR OF RNA POLYMERASE II TRANSCRIPTION SUBUNIT 33A"/>
    <property type="match status" value="1"/>
</dbReference>
<evidence type="ECO:0000313" key="2">
    <source>
        <dbReference type="Proteomes" id="UP000287651"/>
    </source>
</evidence>
<dbReference type="InterPro" id="IPR039638">
    <property type="entry name" value="MED33A/B"/>
</dbReference>
<accession>A0A427ANN7</accession>
<gene>
    <name evidence="1" type="ORF">B296_00006866</name>
</gene>
<evidence type="ECO:0000313" key="1">
    <source>
        <dbReference type="EMBL" id="RRT77836.1"/>
    </source>
</evidence>
<dbReference type="PANTHER" id="PTHR33739">
    <property type="entry name" value="OS07G0681500 PROTEIN"/>
    <property type="match status" value="1"/>
</dbReference>
<dbReference type="AlphaFoldDB" id="A0A427ANN7"/>
<comment type="caution">
    <text evidence="1">The sequence shown here is derived from an EMBL/GenBank/DDBJ whole genome shotgun (WGS) entry which is preliminary data.</text>
</comment>
<reference evidence="1 2" key="1">
    <citation type="journal article" date="2014" name="Agronomy (Basel)">
        <title>A Draft Genome Sequence for Ensete ventricosum, the Drought-Tolerant Tree Against Hunger.</title>
        <authorList>
            <person name="Harrison J."/>
            <person name="Moore K.A."/>
            <person name="Paszkiewicz K."/>
            <person name="Jones T."/>
            <person name="Grant M."/>
            <person name="Ambacheew D."/>
            <person name="Muzemil S."/>
            <person name="Studholme D.J."/>
        </authorList>
    </citation>
    <scope>NUCLEOTIDE SEQUENCE [LARGE SCALE GENOMIC DNA]</scope>
</reference>
<dbReference type="GO" id="GO:0016592">
    <property type="term" value="C:mediator complex"/>
    <property type="evidence" value="ECO:0007669"/>
    <property type="project" value="InterPro"/>
</dbReference>
<name>A0A427ANN7_ENSVE</name>
<dbReference type="GO" id="GO:2000762">
    <property type="term" value="P:regulation of phenylpropanoid metabolic process"/>
    <property type="evidence" value="ECO:0007669"/>
    <property type="project" value="InterPro"/>
</dbReference>